<evidence type="ECO:0000256" key="8">
    <source>
        <dbReference type="HAMAP-Rule" id="MF_00107"/>
    </source>
</evidence>
<feature type="binding site" evidence="8">
    <location>
        <position position="42"/>
    </location>
    <ligand>
        <name>a divalent metal cation</name>
        <dbReference type="ChEBI" id="CHEBI:60240"/>
    </ligand>
</feature>
<dbReference type="InterPro" id="IPR003526">
    <property type="entry name" value="MECDP_synthase"/>
</dbReference>
<evidence type="ECO:0000256" key="5">
    <source>
        <dbReference type="ARBA" id="ARBA00022723"/>
    </source>
</evidence>
<feature type="binding site" evidence="8">
    <location>
        <begin position="34"/>
        <end position="35"/>
    </location>
    <ligand>
        <name>4-CDP-2-C-methyl-D-erythritol 2-phosphate</name>
        <dbReference type="ChEBI" id="CHEBI:57919"/>
    </ligand>
</feature>
<sequence length="182" mass="19690">MRIGIGYDVHKLVENRELILGGVTIPFEKGLLGHSDADVLVHAIMDALLGAAALGDIGRHFPDTDKAYKGASSIELLKKVRELLEEELYIIENIDATIIAQRPKLASYLPMMVKNIAAALNISEGQVNIKASTEEGLGFTGEGLGIKANAVCLLESMMNYQVDVTYNSEDRKCKGCGGCPRQ</sequence>
<evidence type="ECO:0000256" key="7">
    <source>
        <dbReference type="ARBA" id="ARBA00023239"/>
    </source>
</evidence>
<dbReference type="EC" id="4.6.1.12" evidence="4 8"/>
<dbReference type="PANTHER" id="PTHR43181">
    <property type="entry name" value="2-C-METHYL-D-ERYTHRITOL 2,4-CYCLODIPHOSPHATE SYNTHASE, CHLOROPLASTIC"/>
    <property type="match status" value="1"/>
</dbReference>
<evidence type="ECO:0000256" key="1">
    <source>
        <dbReference type="ARBA" id="ARBA00000200"/>
    </source>
</evidence>
<dbReference type="CDD" id="cd00554">
    <property type="entry name" value="MECDP_synthase"/>
    <property type="match status" value="1"/>
</dbReference>
<comment type="function">
    <text evidence="8">Involved in the biosynthesis of isopentenyl diphosphate (IPP) and dimethylallyl diphosphate (DMAPP), two major building blocks of isoprenoid compounds. Catalyzes the conversion of 4-diphosphocytidyl-2-C-methyl-D-erythritol 2-phosphate (CDP-ME2P) to 2-C-methyl-D-erythritol 2,4-cyclodiphosphate (ME-CPP) with a corresponding release of cytidine 5-monophosphate (CMP).</text>
</comment>
<dbReference type="AlphaFoldDB" id="A0A0K8J3R2"/>
<feature type="binding site" evidence="8">
    <location>
        <position position="139"/>
    </location>
    <ligand>
        <name>4-CDP-2-C-methyl-D-erythritol 2-phosphate</name>
        <dbReference type="ChEBI" id="CHEBI:57919"/>
    </ligand>
</feature>
<evidence type="ECO:0000256" key="9">
    <source>
        <dbReference type="RuleBase" id="RU004395"/>
    </source>
</evidence>
<evidence type="ECO:0000256" key="4">
    <source>
        <dbReference type="ARBA" id="ARBA00012579"/>
    </source>
</evidence>
<evidence type="ECO:0000256" key="6">
    <source>
        <dbReference type="ARBA" id="ARBA00023229"/>
    </source>
</evidence>
<keyword evidence="6 8" id="KW-0414">Isoprene biosynthesis</keyword>
<reference evidence="12" key="1">
    <citation type="submission" date="2015-09" db="EMBL/GenBank/DDBJ databases">
        <authorList>
            <person name="Wibberg D."/>
        </authorList>
    </citation>
    <scope>NUCLEOTIDE SEQUENCE [LARGE SCALE GENOMIC DNA]</scope>
    <source>
        <strain evidence="12">SD1D</strain>
    </source>
</reference>
<keyword evidence="12" id="KW-1185">Reference proteome</keyword>
<dbReference type="InterPro" id="IPR036571">
    <property type="entry name" value="MECDP_synthase_sf"/>
</dbReference>
<comment type="subunit">
    <text evidence="8">Homotrimer.</text>
</comment>
<dbReference type="Gene3D" id="3.30.1330.50">
    <property type="entry name" value="2-C-methyl-D-erythritol 2,4-cyclodiphosphate synthase"/>
    <property type="match status" value="1"/>
</dbReference>
<dbReference type="GO" id="GO:0046872">
    <property type="term" value="F:metal ion binding"/>
    <property type="evidence" value="ECO:0007669"/>
    <property type="project" value="UniProtKB-KW"/>
</dbReference>
<feature type="binding site" evidence="8">
    <location>
        <position position="10"/>
    </location>
    <ligand>
        <name>a divalent metal cation</name>
        <dbReference type="ChEBI" id="CHEBI:60240"/>
    </ligand>
</feature>
<evidence type="ECO:0000256" key="3">
    <source>
        <dbReference type="ARBA" id="ARBA00008480"/>
    </source>
</evidence>
<keyword evidence="5 8" id="KW-0479">Metal-binding</keyword>
<feature type="binding site" evidence="8">
    <location>
        <position position="8"/>
    </location>
    <ligand>
        <name>a divalent metal cation</name>
        <dbReference type="ChEBI" id="CHEBI:60240"/>
    </ligand>
</feature>
<dbReference type="HAMAP" id="MF_00107">
    <property type="entry name" value="IspF"/>
    <property type="match status" value="1"/>
</dbReference>
<dbReference type="OrthoDB" id="9804336at2"/>
<accession>A0A0K8J3R2</accession>
<feature type="binding site" evidence="8">
    <location>
        <begin position="56"/>
        <end position="58"/>
    </location>
    <ligand>
        <name>4-CDP-2-C-methyl-D-erythritol 2-phosphate</name>
        <dbReference type="ChEBI" id="CHEBI:57919"/>
    </ligand>
</feature>
<comment type="similarity">
    <text evidence="3 8 9">Belongs to the IspF family.</text>
</comment>
<evidence type="ECO:0000313" key="11">
    <source>
        <dbReference type="EMBL" id="CUH92127.1"/>
    </source>
</evidence>
<gene>
    <name evidence="8" type="primary">ispF</name>
    <name evidence="11" type="ORF">SD1D_0576</name>
</gene>
<dbReference type="FunFam" id="3.30.1330.50:FF:000001">
    <property type="entry name" value="2-C-methyl-D-erythritol 2,4-cyclodiphosphate synthase"/>
    <property type="match status" value="1"/>
</dbReference>
<dbReference type="PROSITE" id="PS01350">
    <property type="entry name" value="ISPF"/>
    <property type="match status" value="1"/>
</dbReference>
<evidence type="ECO:0000259" key="10">
    <source>
        <dbReference type="Pfam" id="PF02542"/>
    </source>
</evidence>
<feature type="site" description="Transition state stabilizer" evidence="8">
    <location>
        <position position="34"/>
    </location>
</feature>
<feature type="domain" description="2-C-methyl-D-erythritol 2,4-cyclodiphosphate synthase" evidence="10">
    <location>
        <begin position="1"/>
        <end position="154"/>
    </location>
</feature>
<dbReference type="NCBIfam" id="TIGR00151">
    <property type="entry name" value="ispF"/>
    <property type="match status" value="1"/>
</dbReference>
<feature type="binding site" evidence="8">
    <location>
        <begin position="132"/>
        <end position="135"/>
    </location>
    <ligand>
        <name>4-CDP-2-C-methyl-D-erythritol 2-phosphate</name>
        <dbReference type="ChEBI" id="CHEBI:57919"/>
    </ligand>
</feature>
<dbReference type="SUPFAM" id="SSF69765">
    <property type="entry name" value="IpsF-like"/>
    <property type="match status" value="1"/>
</dbReference>
<feature type="binding site" evidence="8">
    <location>
        <begin position="61"/>
        <end position="65"/>
    </location>
    <ligand>
        <name>4-CDP-2-C-methyl-D-erythritol 2-phosphate</name>
        <dbReference type="ChEBI" id="CHEBI:57919"/>
    </ligand>
</feature>
<dbReference type="Proteomes" id="UP000196053">
    <property type="component" value="Chromosome I"/>
</dbReference>
<dbReference type="Pfam" id="PF02542">
    <property type="entry name" value="YgbB"/>
    <property type="match status" value="1"/>
</dbReference>
<evidence type="ECO:0000256" key="2">
    <source>
        <dbReference type="ARBA" id="ARBA00004709"/>
    </source>
</evidence>
<dbReference type="RefSeq" id="WP_058257524.1">
    <property type="nucleotide sequence ID" value="NZ_DUPS01000057.1"/>
</dbReference>
<dbReference type="InterPro" id="IPR020555">
    <property type="entry name" value="MECDP_synthase_CS"/>
</dbReference>
<dbReference type="KEGG" id="hsd:SD1D_0576"/>
<evidence type="ECO:0000313" key="12">
    <source>
        <dbReference type="Proteomes" id="UP000196053"/>
    </source>
</evidence>
<dbReference type="GO" id="GO:0016114">
    <property type="term" value="P:terpenoid biosynthetic process"/>
    <property type="evidence" value="ECO:0007669"/>
    <property type="project" value="InterPro"/>
</dbReference>
<dbReference type="PANTHER" id="PTHR43181:SF1">
    <property type="entry name" value="2-C-METHYL-D-ERYTHRITOL 2,4-CYCLODIPHOSPHATE SYNTHASE, CHLOROPLASTIC"/>
    <property type="match status" value="1"/>
</dbReference>
<dbReference type="GO" id="GO:0019288">
    <property type="term" value="P:isopentenyl diphosphate biosynthetic process, methylerythritol 4-phosphate pathway"/>
    <property type="evidence" value="ECO:0007669"/>
    <property type="project" value="UniProtKB-UniRule"/>
</dbReference>
<dbReference type="GO" id="GO:0008685">
    <property type="term" value="F:2-C-methyl-D-erythritol 2,4-cyclodiphosphate synthase activity"/>
    <property type="evidence" value="ECO:0007669"/>
    <property type="project" value="UniProtKB-UniRule"/>
</dbReference>
<protein>
    <recommendedName>
        <fullName evidence="4 8">2-C-methyl-D-erythritol 2,4-cyclodiphosphate synthase</fullName>
        <shortName evidence="8">MECDP-synthase</shortName>
        <shortName evidence="8">MECPP-synthase</shortName>
        <shortName evidence="8">MECPS</shortName>
        <ecNumber evidence="4 8">4.6.1.12</ecNumber>
    </recommendedName>
</protein>
<comment type="cofactor">
    <cofactor evidence="8">
        <name>a divalent metal cation</name>
        <dbReference type="ChEBI" id="CHEBI:60240"/>
    </cofactor>
    <text evidence="8">Binds 1 divalent metal cation per subunit.</text>
</comment>
<proteinExistence type="inferred from homology"/>
<feature type="site" description="Transition state stabilizer" evidence="8">
    <location>
        <position position="133"/>
    </location>
</feature>
<comment type="catalytic activity">
    <reaction evidence="1 8 9">
        <text>4-CDP-2-C-methyl-D-erythritol 2-phosphate = 2-C-methyl-D-erythritol 2,4-cyclic diphosphate + CMP</text>
        <dbReference type="Rhea" id="RHEA:23864"/>
        <dbReference type="ChEBI" id="CHEBI:57919"/>
        <dbReference type="ChEBI" id="CHEBI:58483"/>
        <dbReference type="ChEBI" id="CHEBI:60377"/>
        <dbReference type="EC" id="4.6.1.12"/>
    </reaction>
</comment>
<name>A0A0K8J3R2_9FIRM</name>
<dbReference type="UniPathway" id="UPA00056">
    <property type="reaction ID" value="UER00095"/>
</dbReference>
<organism evidence="11 12">
    <name type="scientific">Herbinix luporum</name>
    <dbReference type="NCBI Taxonomy" id="1679721"/>
    <lineage>
        <taxon>Bacteria</taxon>
        <taxon>Bacillati</taxon>
        <taxon>Bacillota</taxon>
        <taxon>Clostridia</taxon>
        <taxon>Lachnospirales</taxon>
        <taxon>Lachnospiraceae</taxon>
        <taxon>Herbinix</taxon>
    </lineage>
</organism>
<dbReference type="EMBL" id="LN879430">
    <property type="protein sequence ID" value="CUH92127.1"/>
    <property type="molecule type" value="Genomic_DNA"/>
</dbReference>
<feature type="binding site" evidence="8">
    <location>
        <begin position="8"/>
        <end position="10"/>
    </location>
    <ligand>
        <name>4-CDP-2-C-methyl-D-erythritol 2-phosphate</name>
        <dbReference type="ChEBI" id="CHEBI:57919"/>
    </ligand>
</feature>
<comment type="pathway">
    <text evidence="2 8">Isoprenoid biosynthesis; isopentenyl diphosphate biosynthesis via DXP pathway; isopentenyl diphosphate from 1-deoxy-D-xylulose 5-phosphate: step 4/6.</text>
</comment>
<keyword evidence="7 8" id="KW-0456">Lyase</keyword>
<comment type="caution">
    <text evidence="8">Lacks conserved residue(s) required for the propagation of feature annotation.</text>
</comment>